<dbReference type="PANTHER" id="PTHR33203">
    <property type="entry name" value="OLEOSIN"/>
    <property type="match status" value="1"/>
</dbReference>
<dbReference type="GO" id="GO:0016020">
    <property type="term" value="C:membrane"/>
    <property type="evidence" value="ECO:0007669"/>
    <property type="project" value="UniProtKB-SubCell"/>
</dbReference>
<evidence type="ECO:0000256" key="1">
    <source>
        <dbReference type="ARBA" id="ARBA00002582"/>
    </source>
</evidence>
<comment type="subcellular location">
    <subcellularLocation>
        <location evidence="3">Lipid droplet</location>
    </subcellularLocation>
    <subcellularLocation>
        <location evidence="2">Membrane</location>
        <topology evidence="2">Multi-pass membrane protein</topology>
    </subcellularLocation>
</comment>
<organism evidence="10 12">
    <name type="scientific">Vanilla planifolia</name>
    <name type="common">Vanilla</name>
    <dbReference type="NCBI Taxonomy" id="51239"/>
    <lineage>
        <taxon>Eukaryota</taxon>
        <taxon>Viridiplantae</taxon>
        <taxon>Streptophyta</taxon>
        <taxon>Embryophyta</taxon>
        <taxon>Tracheophyta</taxon>
        <taxon>Spermatophyta</taxon>
        <taxon>Magnoliopsida</taxon>
        <taxon>Liliopsida</taxon>
        <taxon>Asparagales</taxon>
        <taxon>Orchidaceae</taxon>
        <taxon>Vanilloideae</taxon>
        <taxon>Vanilleae</taxon>
        <taxon>Vanilla</taxon>
    </lineage>
</organism>
<dbReference type="GO" id="GO:0050826">
    <property type="term" value="P:response to freezing"/>
    <property type="evidence" value="ECO:0007669"/>
    <property type="project" value="TreeGrafter"/>
</dbReference>
<evidence type="ECO:0000256" key="6">
    <source>
        <dbReference type="ARBA" id="ARBA00022692"/>
    </source>
</evidence>
<comment type="caution">
    <text evidence="10">The sequence shown here is derived from an EMBL/GenBank/DDBJ whole genome shotgun (WGS) entry which is preliminary data.</text>
</comment>
<evidence type="ECO:0000313" key="12">
    <source>
        <dbReference type="Proteomes" id="UP000636800"/>
    </source>
</evidence>
<protein>
    <recommendedName>
        <fullName evidence="14">Oleosin</fullName>
    </recommendedName>
</protein>
<evidence type="ECO:0000256" key="9">
    <source>
        <dbReference type="SAM" id="Phobius"/>
    </source>
</evidence>
<sequence length="164" mass="17405">MAEQRGGGEVRPSAEEVKRAIQERTPPASKAVALAVMFPVGGTLLVLSGVTLAVTLLGLAVSTPLLLLFSPVLVPAALVIALAVAGFLTSDIALRAGPGRPRAGRRRVSSAFEERGLLVVSRFSDRRSRFTQAFLSCLLHASMSSCDLLTHVIRRIHTGHLCEP</sequence>
<feature type="transmembrane region" description="Helical" evidence="9">
    <location>
        <begin position="31"/>
        <end position="60"/>
    </location>
</feature>
<reference evidence="12 13" key="1">
    <citation type="journal article" date="2020" name="Nat. Food">
        <title>A phased Vanilla planifolia genome enables genetic improvement of flavour and production.</title>
        <authorList>
            <person name="Hasing T."/>
            <person name="Tang H."/>
            <person name="Brym M."/>
            <person name="Khazi F."/>
            <person name="Huang T."/>
            <person name="Chambers A.H."/>
        </authorList>
    </citation>
    <scope>NUCLEOTIDE SEQUENCE [LARGE SCALE GENOMIC DNA]</scope>
    <source>
        <tissue evidence="10">Leaf</tissue>
    </source>
</reference>
<keyword evidence="6 9" id="KW-0812">Transmembrane</keyword>
<dbReference type="GO" id="GO:0019915">
    <property type="term" value="P:lipid storage"/>
    <property type="evidence" value="ECO:0007669"/>
    <property type="project" value="TreeGrafter"/>
</dbReference>
<dbReference type="GO" id="GO:0012511">
    <property type="term" value="C:monolayer-surrounded lipid storage body"/>
    <property type="evidence" value="ECO:0007669"/>
    <property type="project" value="InterPro"/>
</dbReference>
<evidence type="ECO:0000256" key="4">
    <source>
        <dbReference type="ARBA" id="ARBA00010858"/>
    </source>
</evidence>
<comment type="function">
    <text evidence="1">May have a structural role to stabilize the lipid body during desiccation of the seed by preventing coalescence of the oil. Probably interacts with both lipid and phospholipid moieties of lipid bodies. May also provide recognition signals for specific lipase anchorage in lipolysis during seedling growth.</text>
</comment>
<evidence type="ECO:0000256" key="8">
    <source>
        <dbReference type="ARBA" id="ARBA00023136"/>
    </source>
</evidence>
<feature type="transmembrane region" description="Helical" evidence="9">
    <location>
        <begin position="72"/>
        <end position="97"/>
    </location>
</feature>
<proteinExistence type="inferred from homology"/>
<evidence type="ECO:0000256" key="7">
    <source>
        <dbReference type="ARBA" id="ARBA00022989"/>
    </source>
</evidence>
<evidence type="ECO:0000313" key="13">
    <source>
        <dbReference type="Proteomes" id="UP000639772"/>
    </source>
</evidence>
<evidence type="ECO:0000256" key="2">
    <source>
        <dbReference type="ARBA" id="ARBA00004141"/>
    </source>
</evidence>
<evidence type="ECO:0000256" key="3">
    <source>
        <dbReference type="ARBA" id="ARBA00004502"/>
    </source>
</evidence>
<name>A0A835S1K0_VANPL</name>
<evidence type="ECO:0008006" key="14">
    <source>
        <dbReference type="Google" id="ProtNLM"/>
    </source>
</evidence>
<evidence type="ECO:0000313" key="11">
    <source>
        <dbReference type="EMBL" id="KAG0502606.1"/>
    </source>
</evidence>
<keyword evidence="12" id="KW-1185">Reference proteome</keyword>
<dbReference type="AlphaFoldDB" id="A0A835S1K0"/>
<evidence type="ECO:0000256" key="5">
    <source>
        <dbReference type="ARBA" id="ARBA00022677"/>
    </source>
</evidence>
<dbReference type="EMBL" id="JADCNL010000001">
    <property type="protein sequence ID" value="KAG0498391.1"/>
    <property type="molecule type" value="Genomic_DNA"/>
</dbReference>
<dbReference type="GO" id="GO:0010344">
    <property type="term" value="P:seed oilbody biogenesis"/>
    <property type="evidence" value="ECO:0007669"/>
    <property type="project" value="TreeGrafter"/>
</dbReference>
<dbReference type="InterPro" id="IPR000136">
    <property type="entry name" value="Oleosin"/>
</dbReference>
<keyword evidence="7 9" id="KW-1133">Transmembrane helix</keyword>
<dbReference type="Proteomes" id="UP000636800">
    <property type="component" value="Chromosome 1"/>
</dbReference>
<gene>
    <name evidence="11" type="ORF">HPP92_002678</name>
    <name evidence="10" type="ORF">HPP92_003082</name>
</gene>
<dbReference type="Proteomes" id="UP000639772">
    <property type="component" value="Chromosome 1"/>
</dbReference>
<dbReference type="Pfam" id="PF01277">
    <property type="entry name" value="Oleosin"/>
    <property type="match status" value="1"/>
</dbReference>
<keyword evidence="8 9" id="KW-0472">Membrane</keyword>
<accession>A0A835S1K0</accession>
<comment type="similarity">
    <text evidence="4">Belongs to the oleosin family.</text>
</comment>
<keyword evidence="5" id="KW-0551">Lipid droplet</keyword>
<dbReference type="EMBL" id="JADCNM010000001">
    <property type="protein sequence ID" value="KAG0502606.1"/>
    <property type="molecule type" value="Genomic_DNA"/>
</dbReference>
<dbReference type="PANTHER" id="PTHR33203:SF44">
    <property type="entry name" value="OLEOSIN 20.3 KDA"/>
    <property type="match status" value="1"/>
</dbReference>
<evidence type="ECO:0000313" key="10">
    <source>
        <dbReference type="EMBL" id="KAG0498391.1"/>
    </source>
</evidence>